<dbReference type="EMBL" id="CP012528">
    <property type="protein sequence ID" value="ALC48594.1"/>
    <property type="molecule type" value="Genomic_DNA"/>
</dbReference>
<dbReference type="PANTHER" id="PTHR21461">
    <property type="entry name" value="GLYCOSYLTRANSFERASE FAMILY 92 PROTEIN"/>
    <property type="match status" value="1"/>
</dbReference>
<evidence type="ECO:0000256" key="2">
    <source>
        <dbReference type="ARBA" id="ARBA00007647"/>
    </source>
</evidence>
<evidence type="ECO:0000256" key="5">
    <source>
        <dbReference type="ARBA" id="ARBA00022692"/>
    </source>
</evidence>
<evidence type="ECO:0000256" key="7">
    <source>
        <dbReference type="ARBA" id="ARBA00023136"/>
    </source>
</evidence>
<dbReference type="AlphaFoldDB" id="A0A0M5J5X9"/>
<evidence type="ECO:0000313" key="10">
    <source>
        <dbReference type="Proteomes" id="UP000494163"/>
    </source>
</evidence>
<evidence type="ECO:0000256" key="1">
    <source>
        <dbReference type="ARBA" id="ARBA00004167"/>
    </source>
</evidence>
<evidence type="ECO:0000256" key="6">
    <source>
        <dbReference type="ARBA" id="ARBA00022989"/>
    </source>
</evidence>
<gene>
    <name evidence="9" type="ORF">Dbus_chrXg450</name>
</gene>
<keyword evidence="7" id="KW-0472">Membrane</keyword>
<dbReference type="PANTHER" id="PTHR21461:SF83">
    <property type="entry name" value="GLYCOSYLTRANSFERASE FAMILY 92 PROTEIN"/>
    <property type="match status" value="1"/>
</dbReference>
<reference evidence="9 10" key="1">
    <citation type="submission" date="2015-08" db="EMBL/GenBank/DDBJ databases">
        <title>Ancestral chromatin configuration constrains chromatin evolution on differentiating sex chromosomes in Drosophila.</title>
        <authorList>
            <person name="Zhou Q."/>
            <person name="Bachtrog D."/>
        </authorList>
    </citation>
    <scope>NUCLEOTIDE SEQUENCE [LARGE SCALE GENOMIC DNA]</scope>
    <source>
        <tissue evidence="9">Whole larvae</tissue>
    </source>
</reference>
<evidence type="ECO:0000256" key="4">
    <source>
        <dbReference type="ARBA" id="ARBA00022679"/>
    </source>
</evidence>
<evidence type="ECO:0000313" key="9">
    <source>
        <dbReference type="EMBL" id="ALC48594.1"/>
    </source>
</evidence>
<dbReference type="OrthoDB" id="2017643at2759"/>
<keyword evidence="10" id="KW-1185">Reference proteome</keyword>
<dbReference type="OMA" id="RLRHYQH"/>
<comment type="similarity">
    <text evidence="2 8">Belongs to the glycosyltransferase 92 family.</text>
</comment>
<accession>A0A0M5J5X9</accession>
<name>A0A0M5J5X9_DROBS</name>
<keyword evidence="4 8" id="KW-0808">Transferase</keyword>
<evidence type="ECO:0000256" key="3">
    <source>
        <dbReference type="ARBA" id="ARBA00022676"/>
    </source>
</evidence>
<dbReference type="EC" id="2.4.1.-" evidence="8"/>
<dbReference type="Proteomes" id="UP000494163">
    <property type="component" value="Chromosome X"/>
</dbReference>
<dbReference type="GO" id="GO:0005737">
    <property type="term" value="C:cytoplasm"/>
    <property type="evidence" value="ECO:0007669"/>
    <property type="project" value="TreeGrafter"/>
</dbReference>
<keyword evidence="6" id="KW-1133">Transmembrane helix</keyword>
<keyword evidence="3 8" id="KW-0328">Glycosyltransferase</keyword>
<keyword evidence="5" id="KW-0812">Transmembrane</keyword>
<organism evidence="9 10">
    <name type="scientific">Drosophila busckii</name>
    <name type="common">Fruit fly</name>
    <dbReference type="NCBI Taxonomy" id="30019"/>
    <lineage>
        <taxon>Eukaryota</taxon>
        <taxon>Metazoa</taxon>
        <taxon>Ecdysozoa</taxon>
        <taxon>Arthropoda</taxon>
        <taxon>Hexapoda</taxon>
        <taxon>Insecta</taxon>
        <taxon>Pterygota</taxon>
        <taxon>Neoptera</taxon>
        <taxon>Endopterygota</taxon>
        <taxon>Diptera</taxon>
        <taxon>Brachycera</taxon>
        <taxon>Muscomorpha</taxon>
        <taxon>Ephydroidea</taxon>
        <taxon>Drosophilidae</taxon>
        <taxon>Drosophila</taxon>
    </lineage>
</organism>
<evidence type="ECO:0000256" key="8">
    <source>
        <dbReference type="RuleBase" id="RU366017"/>
    </source>
</evidence>
<protein>
    <recommendedName>
        <fullName evidence="8">Glycosyltransferase family 92 protein</fullName>
        <ecNumber evidence="8">2.4.1.-</ecNumber>
    </recommendedName>
</protein>
<dbReference type="InterPro" id="IPR008166">
    <property type="entry name" value="Glyco_transf_92"/>
</dbReference>
<comment type="subcellular location">
    <subcellularLocation>
        <location evidence="1">Membrane</location>
        <topology evidence="1">Single-pass membrane protein</topology>
    </subcellularLocation>
</comment>
<proteinExistence type="inferred from homology"/>
<dbReference type="Pfam" id="PF01697">
    <property type="entry name" value="Glyco_transf_92"/>
    <property type="match status" value="1"/>
</dbReference>
<sequence length="504" mass="58664">MSKATPPPLRLIEEPLDEQLVQQLEQELPEVDYEFWYKYAKPHSYRYNRSCAPYADPLELQLHNIYWQSFQNENVSYRLYAAYWDERITPPKVRVLVTANQMGQSFPPSHCQLWYADRAKPLLLPVVEHLSIWIKGWGYKPQLNYPHLLACELPAGEPPRTVSLVAAACARASNSLRVHYAPRAAPTNASVAASLSFGVCVKGFDFPYVDLSEPLIEWFELQRLLGAARIYAYMYDVHPSVQRVLDYYQRQGFLELRPLTMASGMPRLRHYQHMLLQKRRLVKRLNELIPYNDCFYRNMYRHDYMLNVDIDEIVLPLGKLRSWQQLVQAQLLPFAQTKPKCGGPTALCAINGYFTKLLAPSAAPDAEPELQVLQRTLRYRNYSLPGRATKCFHNTRFSLTLHNHFTLKYLPTACRPQSFSTLLAHMQHYREPDANYTRAELVEDRAIWRYAPQLRAAVEQVWLHLDDAQQPELDDVPSEFPLQLQEDNESELELKQLVQQLQLN</sequence>
<dbReference type="GO" id="GO:0016757">
    <property type="term" value="F:glycosyltransferase activity"/>
    <property type="evidence" value="ECO:0007669"/>
    <property type="project" value="UniProtKB-UniRule"/>
</dbReference>
<dbReference type="GO" id="GO:0016020">
    <property type="term" value="C:membrane"/>
    <property type="evidence" value="ECO:0007669"/>
    <property type="project" value="UniProtKB-SubCell"/>
</dbReference>